<dbReference type="SUPFAM" id="SSF52172">
    <property type="entry name" value="CheY-like"/>
    <property type="match status" value="1"/>
</dbReference>
<dbReference type="Pfam" id="PF00196">
    <property type="entry name" value="GerE"/>
    <property type="match status" value="1"/>
</dbReference>
<evidence type="ECO:0000313" key="8">
    <source>
        <dbReference type="EMBL" id="PQA55509.1"/>
    </source>
</evidence>
<dbReference type="GO" id="GO:0003677">
    <property type="term" value="F:DNA binding"/>
    <property type="evidence" value="ECO:0007669"/>
    <property type="project" value="UniProtKB-KW"/>
</dbReference>
<name>A0A2S7IHP2_9BACT</name>
<dbReference type="EMBL" id="PTRA01000004">
    <property type="protein sequence ID" value="PQA55509.1"/>
    <property type="molecule type" value="Genomic_DNA"/>
</dbReference>
<dbReference type="InterPro" id="IPR058245">
    <property type="entry name" value="NreC/VraR/RcsB-like_REC"/>
</dbReference>
<dbReference type="SUPFAM" id="SSF46894">
    <property type="entry name" value="C-terminal effector domain of the bipartite response regulators"/>
    <property type="match status" value="1"/>
</dbReference>
<dbReference type="CDD" id="cd06170">
    <property type="entry name" value="LuxR_C_like"/>
    <property type="match status" value="1"/>
</dbReference>
<accession>A0A2S7IHP2</accession>
<evidence type="ECO:0000256" key="5">
    <source>
        <dbReference type="PROSITE-ProRule" id="PRU00169"/>
    </source>
</evidence>
<dbReference type="GO" id="GO:0006355">
    <property type="term" value="P:regulation of DNA-templated transcription"/>
    <property type="evidence" value="ECO:0007669"/>
    <property type="project" value="InterPro"/>
</dbReference>
<dbReference type="SMART" id="SM00448">
    <property type="entry name" value="REC"/>
    <property type="match status" value="1"/>
</dbReference>
<dbReference type="Gene3D" id="3.40.50.2300">
    <property type="match status" value="1"/>
</dbReference>
<dbReference type="RefSeq" id="WP_104714975.1">
    <property type="nucleotide sequence ID" value="NZ_PTRA01000004.1"/>
</dbReference>
<evidence type="ECO:0000256" key="4">
    <source>
        <dbReference type="ARBA" id="ARBA00023163"/>
    </source>
</evidence>
<keyword evidence="3 8" id="KW-0238">DNA-binding</keyword>
<protein>
    <submittedName>
        <fullName evidence="8">DNA-binding response regulator</fullName>
    </submittedName>
</protein>
<evidence type="ECO:0000256" key="2">
    <source>
        <dbReference type="ARBA" id="ARBA00023015"/>
    </source>
</evidence>
<keyword evidence="1 5" id="KW-0597">Phosphoprotein</keyword>
<proteinExistence type="predicted"/>
<dbReference type="Proteomes" id="UP000239590">
    <property type="component" value="Unassembled WGS sequence"/>
</dbReference>
<dbReference type="PANTHER" id="PTHR43214">
    <property type="entry name" value="TWO-COMPONENT RESPONSE REGULATOR"/>
    <property type="match status" value="1"/>
</dbReference>
<evidence type="ECO:0000256" key="1">
    <source>
        <dbReference type="ARBA" id="ARBA00022553"/>
    </source>
</evidence>
<dbReference type="PRINTS" id="PR00038">
    <property type="entry name" value="HTHLUXR"/>
</dbReference>
<dbReference type="AlphaFoldDB" id="A0A2S7IHP2"/>
<dbReference type="PANTHER" id="PTHR43214:SF41">
    <property type="entry name" value="NITRATE_NITRITE RESPONSE REGULATOR PROTEIN NARP"/>
    <property type="match status" value="1"/>
</dbReference>
<dbReference type="PROSITE" id="PS50110">
    <property type="entry name" value="RESPONSE_REGULATORY"/>
    <property type="match status" value="1"/>
</dbReference>
<reference evidence="9" key="1">
    <citation type="submission" date="2018-02" db="EMBL/GenBank/DDBJ databases">
        <title>Genome sequencing of Solimonas sp. HR-BB.</title>
        <authorList>
            <person name="Lee Y."/>
            <person name="Jeon C.O."/>
        </authorList>
    </citation>
    <scope>NUCLEOTIDE SEQUENCE [LARGE SCALE GENOMIC DNA]</scope>
    <source>
        <strain evidence="9">HR-U</strain>
    </source>
</reference>
<feature type="modified residue" description="4-aspartylphosphate" evidence="5">
    <location>
        <position position="53"/>
    </location>
</feature>
<feature type="domain" description="HTH luxR-type" evidence="6">
    <location>
        <begin position="139"/>
        <end position="204"/>
    </location>
</feature>
<keyword evidence="2" id="KW-0805">Transcription regulation</keyword>
<evidence type="ECO:0000313" key="9">
    <source>
        <dbReference type="Proteomes" id="UP000239590"/>
    </source>
</evidence>
<gene>
    <name evidence="8" type="ORF">C5O19_18995</name>
</gene>
<organism evidence="8 9">
    <name type="scientific">Siphonobacter curvatus</name>
    <dbReference type="NCBI Taxonomy" id="2094562"/>
    <lineage>
        <taxon>Bacteria</taxon>
        <taxon>Pseudomonadati</taxon>
        <taxon>Bacteroidota</taxon>
        <taxon>Cytophagia</taxon>
        <taxon>Cytophagales</taxon>
        <taxon>Cytophagaceae</taxon>
        <taxon>Siphonobacter</taxon>
    </lineage>
</organism>
<dbReference type="InterPro" id="IPR001789">
    <property type="entry name" value="Sig_transdc_resp-reg_receiver"/>
</dbReference>
<dbReference type="CDD" id="cd17535">
    <property type="entry name" value="REC_NarL-like"/>
    <property type="match status" value="1"/>
</dbReference>
<dbReference type="GO" id="GO:0000160">
    <property type="term" value="P:phosphorelay signal transduction system"/>
    <property type="evidence" value="ECO:0007669"/>
    <property type="project" value="InterPro"/>
</dbReference>
<evidence type="ECO:0000256" key="3">
    <source>
        <dbReference type="ARBA" id="ARBA00023125"/>
    </source>
</evidence>
<dbReference type="OrthoDB" id="9797341at2"/>
<dbReference type="Pfam" id="PF00072">
    <property type="entry name" value="Response_reg"/>
    <property type="match status" value="1"/>
</dbReference>
<keyword evidence="9" id="KW-1185">Reference proteome</keyword>
<evidence type="ECO:0000259" key="6">
    <source>
        <dbReference type="PROSITE" id="PS50043"/>
    </source>
</evidence>
<dbReference type="InterPro" id="IPR039420">
    <property type="entry name" value="WalR-like"/>
</dbReference>
<keyword evidence="4" id="KW-0804">Transcription</keyword>
<dbReference type="PROSITE" id="PS50043">
    <property type="entry name" value="HTH_LUXR_2"/>
    <property type="match status" value="1"/>
</dbReference>
<comment type="caution">
    <text evidence="8">The sequence shown here is derived from an EMBL/GenBank/DDBJ whole genome shotgun (WGS) entry which is preliminary data.</text>
</comment>
<dbReference type="InterPro" id="IPR016032">
    <property type="entry name" value="Sig_transdc_resp-reg_C-effctor"/>
</dbReference>
<dbReference type="InterPro" id="IPR011006">
    <property type="entry name" value="CheY-like_superfamily"/>
</dbReference>
<evidence type="ECO:0000259" key="7">
    <source>
        <dbReference type="PROSITE" id="PS50110"/>
    </source>
</evidence>
<feature type="domain" description="Response regulatory" evidence="7">
    <location>
        <begin position="2"/>
        <end position="118"/>
    </location>
</feature>
<sequence length="209" mass="23403">MKIAIIDDHLLVAESIKTALSLNSSAYEVLCFGSGKEFIDKSEGLNPDVIIVDIMMPDVNGLDFLGQFRETYATSKILALSALVNAHTVKSALRMGADGYVSKSDSLQEIHQAVEAVLQDKQYLSKSITNHLVNELFVDEQVVYYLTQREREVLSSVCMGRTIKETAYYLKLSAHTVQGYYNNIMKKFKVNRTADLIVFAIKHGLYNPL</sequence>
<dbReference type="SMART" id="SM00421">
    <property type="entry name" value="HTH_LUXR"/>
    <property type="match status" value="1"/>
</dbReference>
<dbReference type="InterPro" id="IPR000792">
    <property type="entry name" value="Tscrpt_reg_LuxR_C"/>
</dbReference>